<dbReference type="PROSITE" id="PS51554">
    <property type="entry name" value="PFL"/>
    <property type="match status" value="1"/>
</dbReference>
<feature type="domain" description="PFL" evidence="1">
    <location>
        <begin position="1"/>
        <end position="70"/>
    </location>
</feature>
<dbReference type="GO" id="GO:0003824">
    <property type="term" value="F:catalytic activity"/>
    <property type="evidence" value="ECO:0007669"/>
    <property type="project" value="InterPro"/>
</dbReference>
<reference evidence="2" key="1">
    <citation type="submission" date="2019-05" db="EMBL/GenBank/DDBJ databases">
        <authorList>
            <consortium name="Pathogen Informatics"/>
        </authorList>
    </citation>
    <scope>NUCLEOTIDE SEQUENCE [LARGE SCALE GENOMIC DNA]</scope>
    <source>
        <strain evidence="2">NCTC12965</strain>
    </source>
</reference>
<protein>
    <recommendedName>
        <fullName evidence="1">PFL domain-containing protein</fullName>
    </recommendedName>
</protein>
<dbReference type="InterPro" id="IPR004184">
    <property type="entry name" value="PFL_dom"/>
</dbReference>
<accession>A0A4U9TVU6</accession>
<dbReference type="Pfam" id="PF02901">
    <property type="entry name" value="PFL-like"/>
    <property type="match status" value="1"/>
</dbReference>
<proteinExistence type="predicted"/>
<evidence type="ECO:0000313" key="2">
    <source>
        <dbReference type="EMBL" id="VTR20494.1"/>
    </source>
</evidence>
<evidence type="ECO:0000259" key="1">
    <source>
        <dbReference type="PROSITE" id="PS51554"/>
    </source>
</evidence>
<dbReference type="Gene3D" id="3.20.70.20">
    <property type="match status" value="1"/>
</dbReference>
<dbReference type="EMBL" id="CABEEZ010000021">
    <property type="protein sequence ID" value="VTR20494.1"/>
    <property type="molecule type" value="Genomic_DNA"/>
</dbReference>
<name>A0A4U9TVU6_SERFO</name>
<sequence length="70" mass="7534">MVLFDSYQGLDTGELSTLKTYEEFDNAVKAQIAHIVKLSAIGTVISQRVHRECSTKTADVAAGGRLYGTG</sequence>
<organism evidence="2">
    <name type="scientific">Serratia fonticola</name>
    <dbReference type="NCBI Taxonomy" id="47917"/>
    <lineage>
        <taxon>Bacteria</taxon>
        <taxon>Pseudomonadati</taxon>
        <taxon>Pseudomonadota</taxon>
        <taxon>Gammaproteobacteria</taxon>
        <taxon>Enterobacterales</taxon>
        <taxon>Yersiniaceae</taxon>
        <taxon>Serratia</taxon>
    </lineage>
</organism>
<gene>
    <name evidence="2" type="ORF">NCTC12965_01017</name>
</gene>
<dbReference type="AlphaFoldDB" id="A0A4U9TVU6"/>